<evidence type="ECO:0000313" key="2">
    <source>
        <dbReference type="Proteomes" id="UP000516117"/>
    </source>
</evidence>
<dbReference type="RefSeq" id="WP_187721718.1">
    <property type="nucleotide sequence ID" value="NZ_BAABBL010000002.1"/>
</dbReference>
<evidence type="ECO:0000313" key="1">
    <source>
        <dbReference type="EMBL" id="QNP56618.1"/>
    </source>
</evidence>
<dbReference type="EMBL" id="CP060789">
    <property type="protein sequence ID" value="QNP56618.1"/>
    <property type="molecule type" value="Genomic_DNA"/>
</dbReference>
<gene>
    <name evidence="1" type="ORF">H9L22_04195</name>
</gene>
<name>A0A7H0H7V2_9ACTN</name>
<protein>
    <submittedName>
        <fullName evidence="1">Uncharacterized protein</fullName>
    </submittedName>
</protein>
<proteinExistence type="predicted"/>
<dbReference type="AlphaFoldDB" id="A0A7H0H7V2"/>
<dbReference type="KEGG" id="tdf:H9L22_04195"/>
<reference evidence="1 2" key="1">
    <citation type="submission" date="2020-08" db="EMBL/GenBank/DDBJ databases">
        <title>Genome sequence of Tessaracoccus defluvii JCM 17540T.</title>
        <authorList>
            <person name="Hyun D.-W."/>
            <person name="Bae J.-W."/>
        </authorList>
    </citation>
    <scope>NUCLEOTIDE SEQUENCE [LARGE SCALE GENOMIC DNA]</scope>
    <source>
        <strain evidence="1 2">JCM 17540</strain>
    </source>
</reference>
<organism evidence="1 2">
    <name type="scientific">Tessaracoccus defluvii</name>
    <dbReference type="NCBI Taxonomy" id="1285901"/>
    <lineage>
        <taxon>Bacteria</taxon>
        <taxon>Bacillati</taxon>
        <taxon>Actinomycetota</taxon>
        <taxon>Actinomycetes</taxon>
        <taxon>Propionibacteriales</taxon>
        <taxon>Propionibacteriaceae</taxon>
        <taxon>Tessaracoccus</taxon>
    </lineage>
</organism>
<dbReference type="Proteomes" id="UP000516117">
    <property type="component" value="Chromosome"/>
</dbReference>
<keyword evidence="2" id="KW-1185">Reference proteome</keyword>
<sequence>MTPTTHTPVDLWSLRQDVVAAEGYAATVGTSTLDDLDRLLHKLDPVGLVAAGVFASFEEVYALRAVVSVNVDALRRVAAARAALEGARQAEGVGA</sequence>
<accession>A0A7H0H7V2</accession>